<protein>
    <recommendedName>
        <fullName evidence="4">Large ribosomal subunit protein bL28m</fullName>
    </recommendedName>
</protein>
<dbReference type="Proteomes" id="UP000196158">
    <property type="component" value="Unassembled WGS sequence"/>
</dbReference>
<keyword evidence="7" id="KW-1185">Reference proteome</keyword>
<keyword evidence="3" id="KW-0687">Ribonucleoprotein</keyword>
<dbReference type="OrthoDB" id="361870at2759"/>
<reference evidence="6 7" key="1">
    <citation type="submission" date="2017-04" db="EMBL/GenBank/DDBJ databases">
        <authorList>
            <person name="Afonso C.L."/>
            <person name="Miller P.J."/>
            <person name="Scott M.A."/>
            <person name="Spackman E."/>
            <person name="Goraichik I."/>
            <person name="Dimitrov K.M."/>
            <person name="Suarez D.L."/>
            <person name="Swayne D.E."/>
        </authorList>
    </citation>
    <scope>NUCLEOTIDE SEQUENCE [LARGE SCALE GENOMIC DNA]</scope>
</reference>
<gene>
    <name evidence="6" type="ORF">KASA_0P01804G</name>
</gene>
<dbReference type="STRING" id="1789683.A0A1X7R034"/>
<dbReference type="EMBL" id="FXLY01000003">
    <property type="protein sequence ID" value="SMN19042.1"/>
    <property type="molecule type" value="Genomic_DNA"/>
</dbReference>
<dbReference type="AlphaFoldDB" id="A0A1X7R034"/>
<dbReference type="InterPro" id="IPR037147">
    <property type="entry name" value="Ribosomal_bL28_sf"/>
</dbReference>
<dbReference type="PANTHER" id="PTHR13528">
    <property type="entry name" value="39S RIBOSOMAL PROTEIN L28, MITOCHONDRIAL"/>
    <property type="match status" value="1"/>
</dbReference>
<dbReference type="SUPFAM" id="SSF143800">
    <property type="entry name" value="L28p-like"/>
    <property type="match status" value="1"/>
</dbReference>
<organism evidence="6 7">
    <name type="scientific">Maudiozyma saulgeensis</name>
    <dbReference type="NCBI Taxonomy" id="1789683"/>
    <lineage>
        <taxon>Eukaryota</taxon>
        <taxon>Fungi</taxon>
        <taxon>Dikarya</taxon>
        <taxon>Ascomycota</taxon>
        <taxon>Saccharomycotina</taxon>
        <taxon>Saccharomycetes</taxon>
        <taxon>Saccharomycetales</taxon>
        <taxon>Saccharomycetaceae</taxon>
        <taxon>Maudiozyma</taxon>
    </lineage>
</organism>
<sequence length="260" mass="29806">MNLLKDCCNKRAFSSAVTVSKQWKLVETRRVAVQPNYQVGDSKPHYVPRRDKKFPDYKYGEPTVFKRSAKGLFGGSFIQFGNSISESKHKTRRNWLPNIVRKGLWSEILNKKIDIKLTASVLRTISKEGGIDNYLIKDKPARIKELGPAGWKLRYSILKEKERRSKDYLKDMQVVKGKDGKDVVIYYDGIINGKPLKVIKSKNSLLGLLFPLEKLEKLADGIKITRKSYADSYYGCTIEQVLSKLDDYNFDLSTVSLQEN</sequence>
<evidence type="ECO:0000256" key="3">
    <source>
        <dbReference type="ARBA" id="ARBA00023274"/>
    </source>
</evidence>
<evidence type="ECO:0000313" key="7">
    <source>
        <dbReference type="Proteomes" id="UP000196158"/>
    </source>
</evidence>
<evidence type="ECO:0000256" key="5">
    <source>
        <dbReference type="ARBA" id="ARBA00037226"/>
    </source>
</evidence>
<proteinExistence type="inferred from homology"/>
<dbReference type="Pfam" id="PF00830">
    <property type="entry name" value="Ribosomal_L28"/>
    <property type="match status" value="1"/>
</dbReference>
<evidence type="ECO:0000313" key="6">
    <source>
        <dbReference type="EMBL" id="SMN19042.1"/>
    </source>
</evidence>
<comment type="function">
    <text evidence="5">Component of the mitochondrial ribosome (mitoribosome), a dedicated translation machinery responsible for the synthesis of mitochondrial genome-encoded proteins, including at least some of the essential transmembrane subunits of the mitochondrial respiratory chain. The mitoribosomes are attached to the mitochondrial inner membrane and translation products are cotranslationally integrated into the membrane.</text>
</comment>
<dbReference type="FunFam" id="2.30.170.40:FF:000003">
    <property type="entry name" value="54S ribosomal protein L24"/>
    <property type="match status" value="1"/>
</dbReference>
<dbReference type="GO" id="GO:0003735">
    <property type="term" value="F:structural constituent of ribosome"/>
    <property type="evidence" value="ECO:0007669"/>
    <property type="project" value="InterPro"/>
</dbReference>
<dbReference type="PANTHER" id="PTHR13528:SF2">
    <property type="entry name" value="LARGE RIBOSOMAL SUBUNIT PROTEIN BL28M"/>
    <property type="match status" value="1"/>
</dbReference>
<evidence type="ECO:0000256" key="1">
    <source>
        <dbReference type="ARBA" id="ARBA00008760"/>
    </source>
</evidence>
<name>A0A1X7R034_9SACH</name>
<evidence type="ECO:0000256" key="2">
    <source>
        <dbReference type="ARBA" id="ARBA00022980"/>
    </source>
</evidence>
<dbReference type="GO" id="GO:0005762">
    <property type="term" value="C:mitochondrial large ribosomal subunit"/>
    <property type="evidence" value="ECO:0007669"/>
    <property type="project" value="TreeGrafter"/>
</dbReference>
<dbReference type="Gene3D" id="2.30.170.40">
    <property type="entry name" value="Ribosomal protein L28/L24"/>
    <property type="match status" value="1"/>
</dbReference>
<keyword evidence="2 6" id="KW-0689">Ribosomal protein</keyword>
<dbReference type="InterPro" id="IPR026569">
    <property type="entry name" value="Ribosomal_bL28"/>
</dbReference>
<accession>A0A1X7R034</accession>
<comment type="similarity">
    <text evidence="1">Belongs to the bacterial ribosomal protein bL28 family.</text>
</comment>
<evidence type="ECO:0000256" key="4">
    <source>
        <dbReference type="ARBA" id="ARBA00035269"/>
    </source>
</evidence>
<dbReference type="InterPro" id="IPR034704">
    <property type="entry name" value="Ribosomal_bL28/bL31-like_sf"/>
</dbReference>